<keyword evidence="2" id="KW-1003">Cell membrane</keyword>
<keyword evidence="5" id="KW-0325">Glycoprotein</keyword>
<protein>
    <submittedName>
        <fullName evidence="10">WGS project CAEQ00000000 data, annotated contig 1403</fullName>
    </submittedName>
</protein>
<evidence type="ECO:0000256" key="3">
    <source>
        <dbReference type="ARBA" id="ARBA00022622"/>
    </source>
</evidence>
<reference evidence="10 11" key="2">
    <citation type="journal article" date="2012" name="Proc. Natl. Acad. Sci. U.S.A.">
        <title>Antigenic diversity is generated by distinct evolutionary mechanisms in African trypanosome species.</title>
        <authorList>
            <person name="Jackson A.P."/>
            <person name="Berry A."/>
            <person name="Aslett M."/>
            <person name="Allison H.C."/>
            <person name="Burton P."/>
            <person name="Vavrova-Anderson J."/>
            <person name="Brown R."/>
            <person name="Browne H."/>
            <person name="Corton N."/>
            <person name="Hauser H."/>
            <person name="Gamble J."/>
            <person name="Gilderthorp R."/>
            <person name="Marcello L."/>
            <person name="McQuillan J."/>
            <person name="Otto T.D."/>
            <person name="Quail M.A."/>
            <person name="Sanders M.J."/>
            <person name="van Tonder A."/>
            <person name="Ginger M.L."/>
            <person name="Field M.C."/>
            <person name="Barry J.D."/>
            <person name="Hertz-Fowler C."/>
            <person name="Berriman M."/>
        </authorList>
    </citation>
    <scope>NUCLEOTIDE SEQUENCE [LARGE SCALE GENOMIC DNA]</scope>
    <source>
        <strain evidence="10 11">IL3000</strain>
    </source>
</reference>
<evidence type="ECO:0000313" key="10">
    <source>
        <dbReference type="EMBL" id="CCD12589.1"/>
    </source>
</evidence>
<keyword evidence="3" id="KW-0336">GPI-anchor</keyword>
<feature type="coiled-coil region" evidence="7">
    <location>
        <begin position="93"/>
        <end position="120"/>
    </location>
</feature>
<evidence type="ECO:0000256" key="7">
    <source>
        <dbReference type="SAM" id="Coils"/>
    </source>
</evidence>
<keyword evidence="4" id="KW-0472">Membrane</keyword>
<reference evidence="11" key="1">
    <citation type="submission" date="2011-07" db="EMBL/GenBank/DDBJ databases">
        <title>Divergent evolution of antigenic variation in African trypanosomes.</title>
        <authorList>
            <person name="Jackson A.P."/>
            <person name="Berry A."/>
            <person name="Allison H.C."/>
            <person name="Burton P."/>
            <person name="Anderson J."/>
            <person name="Aslett M."/>
            <person name="Brown R."/>
            <person name="Corton N."/>
            <person name="Harris D."/>
            <person name="Hauser H."/>
            <person name="Gamble J."/>
            <person name="Gilderthorp R."/>
            <person name="McQuillan J."/>
            <person name="Quail M.A."/>
            <person name="Sanders M."/>
            <person name="Van Tonder A."/>
            <person name="Ginger M.L."/>
            <person name="Donelson J.E."/>
            <person name="Field M.C."/>
            <person name="Barry J.D."/>
            <person name="Berriman M."/>
            <person name="Hertz-Fowler C."/>
        </authorList>
    </citation>
    <scope>NUCLEOTIDE SEQUENCE [LARGE SCALE GENOMIC DNA]</scope>
    <source>
        <strain evidence="11">IL3000</strain>
    </source>
</reference>
<evidence type="ECO:0000313" key="11">
    <source>
        <dbReference type="Proteomes" id="UP000000702"/>
    </source>
</evidence>
<feature type="domain" description="Trypanosome variant surface glycoprotein A-type N-terminal" evidence="9">
    <location>
        <begin position="17"/>
        <end position="255"/>
    </location>
</feature>
<accession>F9W5Y6</accession>
<keyword evidence="8" id="KW-0732">Signal</keyword>
<evidence type="ECO:0000256" key="5">
    <source>
        <dbReference type="ARBA" id="ARBA00023180"/>
    </source>
</evidence>
<dbReference type="VEuPathDB" id="TriTrypDB:TcIL3000_0_34550"/>
<dbReference type="GO" id="GO:0005886">
    <property type="term" value="C:plasma membrane"/>
    <property type="evidence" value="ECO:0007669"/>
    <property type="project" value="UniProtKB-SubCell"/>
</dbReference>
<gene>
    <name evidence="10" type="ORF">TCIL3000_0_34550</name>
</gene>
<comment type="subcellular location">
    <subcellularLocation>
        <location evidence="1">Cell membrane</location>
        <topology evidence="1">Lipid-anchor</topology>
        <topology evidence="1">GPI-anchor</topology>
    </subcellularLocation>
</comment>
<dbReference type="Gene3D" id="3.90.150.10">
    <property type="entry name" value="Variant Surface Glycoprotein, subunit A domain 1"/>
    <property type="match status" value="1"/>
</dbReference>
<dbReference type="GO" id="GO:0042783">
    <property type="term" value="P:symbiont-mediated evasion of host immune response"/>
    <property type="evidence" value="ECO:0007669"/>
    <property type="project" value="InterPro"/>
</dbReference>
<feature type="signal peptide" evidence="8">
    <location>
        <begin position="1"/>
        <end position="25"/>
    </location>
</feature>
<keyword evidence="11" id="KW-1185">Reference proteome</keyword>
<keyword evidence="7" id="KW-0175">Coiled coil</keyword>
<evidence type="ECO:0000256" key="2">
    <source>
        <dbReference type="ARBA" id="ARBA00022475"/>
    </source>
</evidence>
<proteinExistence type="predicted"/>
<keyword evidence="6" id="KW-0449">Lipoprotein</keyword>
<evidence type="ECO:0000256" key="8">
    <source>
        <dbReference type="SAM" id="SignalP"/>
    </source>
</evidence>
<comment type="caution">
    <text evidence="10">The sequence shown here is derived from an EMBL/GenBank/DDBJ whole genome shotgun (WGS) entry which is preliminary data.</text>
</comment>
<evidence type="ECO:0000259" key="9">
    <source>
        <dbReference type="Pfam" id="PF00913"/>
    </source>
</evidence>
<dbReference type="Pfam" id="PF00913">
    <property type="entry name" value="Trypan_glycop"/>
    <property type="match status" value="1"/>
</dbReference>
<dbReference type="EMBL" id="CAEQ01000800">
    <property type="protein sequence ID" value="CCD12589.1"/>
    <property type="molecule type" value="Genomic_DNA"/>
</dbReference>
<evidence type="ECO:0000256" key="1">
    <source>
        <dbReference type="ARBA" id="ARBA00004609"/>
    </source>
</evidence>
<organism evidence="10 11">
    <name type="scientific">Trypanosoma congolense (strain IL3000)</name>
    <dbReference type="NCBI Taxonomy" id="1068625"/>
    <lineage>
        <taxon>Eukaryota</taxon>
        <taxon>Discoba</taxon>
        <taxon>Euglenozoa</taxon>
        <taxon>Kinetoplastea</taxon>
        <taxon>Metakinetoplastina</taxon>
        <taxon>Trypanosomatida</taxon>
        <taxon>Trypanosomatidae</taxon>
        <taxon>Trypanosoma</taxon>
        <taxon>Nannomonas</taxon>
    </lineage>
</organism>
<evidence type="ECO:0000256" key="4">
    <source>
        <dbReference type="ARBA" id="ARBA00023136"/>
    </source>
</evidence>
<dbReference type="Proteomes" id="UP000000702">
    <property type="component" value="Unassembled WGS sequence"/>
</dbReference>
<evidence type="ECO:0000256" key="6">
    <source>
        <dbReference type="ARBA" id="ARBA00023288"/>
    </source>
</evidence>
<name>F9W5Y6_TRYCI</name>
<sequence length="257" mass="28546">MEMKAGLVWWVMVGVLVLFSKTPRAWEPSRQAIHTEAGESICSLSNKLKDVTPWAQQEISALRKMRDAHASKFLEWQLHFHGSPACKVNESLLEDIRTDLEKVNEEIEKLSEKAIRAGALAAKSAGRLDEFITVFARAKMRSVFDTSNYCLGRRGDPATRTDLFNCFPTGVEIEMGENNLAKIPESVPEKNELDFRTAIEAINHSTFSAHLMVKYGDDNHAGCNLINGKSGILSVALQDRLWWGGGILTIGKASGEK</sequence>
<dbReference type="SUPFAM" id="SSF58087">
    <property type="entry name" value="Variant surface glycoprotein (N-terminal domain)"/>
    <property type="match status" value="1"/>
</dbReference>
<dbReference type="GO" id="GO:0098552">
    <property type="term" value="C:side of membrane"/>
    <property type="evidence" value="ECO:0007669"/>
    <property type="project" value="UniProtKB-KW"/>
</dbReference>
<feature type="chain" id="PRO_5003388711" evidence="8">
    <location>
        <begin position="26"/>
        <end position="257"/>
    </location>
</feature>
<dbReference type="InterPro" id="IPR001812">
    <property type="entry name" value="Trypano_VSG_A_N_dom"/>
</dbReference>
<dbReference type="AlphaFoldDB" id="F9W5Y6"/>